<organism evidence="1 2">
    <name type="scientific">Fluctibacter corallii</name>
    <dbReference type="NCBI Taxonomy" id="2984329"/>
    <lineage>
        <taxon>Bacteria</taxon>
        <taxon>Pseudomonadati</taxon>
        <taxon>Pseudomonadota</taxon>
        <taxon>Gammaproteobacteria</taxon>
        <taxon>Alteromonadales</taxon>
        <taxon>Alteromonadaceae</taxon>
        <taxon>Fluctibacter</taxon>
    </lineage>
</organism>
<evidence type="ECO:0008006" key="3">
    <source>
        <dbReference type="Google" id="ProtNLM"/>
    </source>
</evidence>
<dbReference type="PROSITE" id="PS51257">
    <property type="entry name" value="PROKAR_LIPOPROTEIN"/>
    <property type="match status" value="1"/>
</dbReference>
<dbReference type="Proteomes" id="UP001652504">
    <property type="component" value="Unassembled WGS sequence"/>
</dbReference>
<gene>
    <name evidence="1" type="ORF">OE749_09400</name>
</gene>
<comment type="caution">
    <text evidence="1">The sequence shown here is derived from an EMBL/GenBank/DDBJ whole genome shotgun (WGS) entry which is preliminary data.</text>
</comment>
<evidence type="ECO:0000313" key="1">
    <source>
        <dbReference type="EMBL" id="MCV2884910.1"/>
    </source>
</evidence>
<sequence>MRRLLLSASLATTLSACVGTPPLDVALAKQQLERGETQKAQRTLEALSARGFDDARYVLARLHMESDNPVSLRKSLSLLEASLHTGDRAKRDYARVLSKLAFYDNAFVNEAHQALKAQAQLEPWMQIELIQFEHEHASQLDLVGEPSSLAALIKTGELSDEHVLQAINRLDTPSLYAEEVKQICQDSFTNETAYYCLKLSAISELQTGNADVKRIINTISSAYEDNKIDESQAESLFNIFASSAYGEPAVTDVYHAAKSNGLLTDALLLRMLRYEIKTKYVFSTEELEHTLIALGEKGYDEAYLLLGKLYSYGLRVSEDPWLAEQFLLKAPNDAQAHFRLGLLYLSGKLGQPELQKGLDALLFAARHGYSPAYKELIKVFSGYEGVKPNPIYAHAFAEVYTYFGGELTPATQDMLSGLSLSEAQKTIAKQTADQEIAFITSSQTLELNLSKQ</sequence>
<evidence type="ECO:0000313" key="2">
    <source>
        <dbReference type="Proteomes" id="UP001652504"/>
    </source>
</evidence>
<accession>A0ABT3A8A5</accession>
<dbReference type="Gene3D" id="1.25.40.10">
    <property type="entry name" value="Tetratricopeptide repeat domain"/>
    <property type="match status" value="1"/>
</dbReference>
<proteinExistence type="predicted"/>
<keyword evidence="2" id="KW-1185">Reference proteome</keyword>
<dbReference type="InterPro" id="IPR011990">
    <property type="entry name" value="TPR-like_helical_dom_sf"/>
</dbReference>
<reference evidence="1 2" key="1">
    <citation type="submission" date="2022-10" db="EMBL/GenBank/DDBJ databases">
        <title>Aestuariibacter sp. AA17 isolated from Montipora capitata coral fragment.</title>
        <authorList>
            <person name="Emsley S.A."/>
            <person name="Pfannmuller K.M."/>
            <person name="Loughran R.M."/>
            <person name="Shlafstein M."/>
            <person name="Papke E."/>
            <person name="Saw J.H."/>
            <person name="Ushijima B."/>
            <person name="Videau P."/>
        </authorList>
    </citation>
    <scope>NUCLEOTIDE SEQUENCE [LARGE SCALE GENOMIC DNA]</scope>
    <source>
        <strain evidence="1 2">AA17</strain>
    </source>
</reference>
<name>A0ABT3A8A5_9ALTE</name>
<dbReference type="RefSeq" id="WP_263712192.1">
    <property type="nucleotide sequence ID" value="NZ_JAOWKX010000004.1"/>
</dbReference>
<dbReference type="SUPFAM" id="SSF81901">
    <property type="entry name" value="HCP-like"/>
    <property type="match status" value="1"/>
</dbReference>
<dbReference type="EMBL" id="JAOWKX010000004">
    <property type="protein sequence ID" value="MCV2884910.1"/>
    <property type="molecule type" value="Genomic_DNA"/>
</dbReference>
<protein>
    <recommendedName>
        <fullName evidence="3">Sel1 repeat</fullName>
    </recommendedName>
</protein>